<sequence>MASWRENQGWYWLSVMMPAAAILAFLWDRPWRFLFCLIATILLGDLLLGEHVEADGEQHCDTVISAAVPAAFICLWLFALLTAVIRLRWVAVPEYAGFTAACGVLSAFAMAHIHEILHHGDQRLRVASDIALALAGYPHYRIVHDLHHSHVGDPRYGSTARLGLSLWRHVGNSLRLSSLAAFTHDRLRMAKGRKSRLIRAAAAYIATLGVFGCLGGARGILFYLGQSAISVFIVEAIGYIQHYGLVGTARNREDALAWDVRFWLSNRLFVNNGLHTHHHLDQTRSYERLRLIGTATPAGYLHMFILALVPQLWFLVMNRHVELFSRPHSIGEDETQE</sequence>
<evidence type="ECO:0000256" key="11">
    <source>
        <dbReference type="ARBA" id="ARBA00023136"/>
    </source>
</evidence>
<dbReference type="PANTHER" id="PTHR38674:SF1">
    <property type="entry name" value="ALKANE 1-MONOOXYGENASE 1"/>
    <property type="match status" value="1"/>
</dbReference>
<comment type="caution">
    <text evidence="14">The sequence shown here is derived from an EMBL/GenBank/DDBJ whole genome shotgun (WGS) entry which is preliminary data.</text>
</comment>
<evidence type="ECO:0000256" key="4">
    <source>
        <dbReference type="ARBA" id="ARBA00022519"/>
    </source>
</evidence>
<evidence type="ECO:0000256" key="9">
    <source>
        <dbReference type="ARBA" id="ARBA00023004"/>
    </source>
</evidence>
<dbReference type="EMBL" id="SMOD01000060">
    <property type="protein sequence ID" value="TDG02515.1"/>
    <property type="molecule type" value="Genomic_DNA"/>
</dbReference>
<evidence type="ECO:0000259" key="13">
    <source>
        <dbReference type="Pfam" id="PF00487"/>
    </source>
</evidence>
<feature type="transmembrane region" description="Helical" evidence="12">
    <location>
        <begin position="33"/>
        <end position="52"/>
    </location>
</feature>
<proteinExistence type="inferred from homology"/>
<reference evidence="14 15" key="1">
    <citation type="submission" date="2019-03" db="EMBL/GenBank/DDBJ databases">
        <title>Paraburkholderia sp. isolated from native Mimosa gymnas in Guartela State Park, Brazil.</title>
        <authorList>
            <person name="Paulitsch F."/>
            <person name="Hungria M."/>
            <person name="Delamuta J.R.M."/>
            <person name="Ribeiro R.A."/>
            <person name="Dall'Agnol R."/>
            <person name="Silva J.S.B."/>
        </authorList>
    </citation>
    <scope>NUCLEOTIDE SEQUENCE [LARGE SCALE GENOMIC DNA]</scope>
    <source>
        <strain evidence="14 15">CNPSo 3008</strain>
    </source>
</reference>
<keyword evidence="7 12" id="KW-1133">Transmembrane helix</keyword>
<evidence type="ECO:0000313" key="15">
    <source>
        <dbReference type="Proteomes" id="UP000295606"/>
    </source>
</evidence>
<dbReference type="OrthoDB" id="4759734at2"/>
<dbReference type="PANTHER" id="PTHR38674">
    <property type="entry name" value="ALKANE 1-MONOOXYGENASE 1"/>
    <property type="match status" value="1"/>
</dbReference>
<feature type="transmembrane region" description="Helical" evidence="12">
    <location>
        <begin position="95"/>
        <end position="113"/>
    </location>
</feature>
<keyword evidence="5 12" id="KW-0812">Transmembrane</keyword>
<evidence type="ECO:0000256" key="5">
    <source>
        <dbReference type="ARBA" id="ARBA00022692"/>
    </source>
</evidence>
<comment type="similarity">
    <text evidence="2">Belongs to the fatty acid desaturase type 1 family. AlkB subfamily.</text>
</comment>
<evidence type="ECO:0000256" key="10">
    <source>
        <dbReference type="ARBA" id="ARBA00023033"/>
    </source>
</evidence>
<keyword evidence="9" id="KW-0408">Iron</keyword>
<dbReference type="GO" id="GO:0005886">
    <property type="term" value="C:plasma membrane"/>
    <property type="evidence" value="ECO:0007669"/>
    <property type="project" value="UniProtKB-SubCell"/>
</dbReference>
<protein>
    <recommendedName>
        <fullName evidence="13">Fatty acid desaturase domain-containing protein</fullName>
    </recommendedName>
</protein>
<dbReference type="Proteomes" id="UP000295606">
    <property type="component" value="Unassembled WGS sequence"/>
</dbReference>
<evidence type="ECO:0000256" key="12">
    <source>
        <dbReference type="SAM" id="Phobius"/>
    </source>
</evidence>
<comment type="subcellular location">
    <subcellularLocation>
        <location evidence="1">Cell inner membrane</location>
        <topology evidence="1">Multi-pass membrane protein</topology>
    </subcellularLocation>
</comment>
<dbReference type="InterPro" id="IPR005804">
    <property type="entry name" value="FA_desaturase_dom"/>
</dbReference>
<keyword evidence="11 12" id="KW-0472">Membrane</keyword>
<feature type="transmembrane region" description="Helical" evidence="12">
    <location>
        <begin position="298"/>
        <end position="316"/>
    </location>
</feature>
<gene>
    <name evidence="14" type="ORF">E1N52_39310</name>
</gene>
<organism evidence="14 15">
    <name type="scientific">Paraburkholderia guartelaensis</name>
    <dbReference type="NCBI Taxonomy" id="2546446"/>
    <lineage>
        <taxon>Bacteria</taxon>
        <taxon>Pseudomonadati</taxon>
        <taxon>Pseudomonadota</taxon>
        <taxon>Betaproteobacteria</taxon>
        <taxon>Burkholderiales</taxon>
        <taxon>Burkholderiaceae</taxon>
        <taxon>Paraburkholderia</taxon>
    </lineage>
</organism>
<keyword evidence="3" id="KW-1003">Cell membrane</keyword>
<name>A0A4R5L1W3_9BURK</name>
<dbReference type="InterPro" id="IPR033885">
    <property type="entry name" value="AlkB/XylM"/>
</dbReference>
<dbReference type="GO" id="GO:0006629">
    <property type="term" value="P:lipid metabolic process"/>
    <property type="evidence" value="ECO:0007669"/>
    <property type="project" value="InterPro"/>
</dbReference>
<evidence type="ECO:0000256" key="1">
    <source>
        <dbReference type="ARBA" id="ARBA00004429"/>
    </source>
</evidence>
<feature type="domain" description="Fatty acid desaturase" evidence="13">
    <location>
        <begin position="99"/>
        <end position="292"/>
    </location>
</feature>
<keyword evidence="8" id="KW-0560">Oxidoreductase</keyword>
<evidence type="ECO:0000256" key="8">
    <source>
        <dbReference type="ARBA" id="ARBA00023002"/>
    </source>
</evidence>
<accession>A0A4R5L1W3</accession>
<dbReference type="Pfam" id="PF00487">
    <property type="entry name" value="FA_desaturase"/>
    <property type="match status" value="1"/>
</dbReference>
<feature type="transmembrane region" description="Helical" evidence="12">
    <location>
        <begin position="9"/>
        <end position="27"/>
    </location>
</feature>
<evidence type="ECO:0000256" key="3">
    <source>
        <dbReference type="ARBA" id="ARBA00022475"/>
    </source>
</evidence>
<dbReference type="RefSeq" id="WP_133190075.1">
    <property type="nucleotide sequence ID" value="NZ_SMOD01000060.1"/>
</dbReference>
<evidence type="ECO:0000256" key="6">
    <source>
        <dbReference type="ARBA" id="ARBA00022723"/>
    </source>
</evidence>
<dbReference type="GO" id="GO:0004497">
    <property type="term" value="F:monooxygenase activity"/>
    <property type="evidence" value="ECO:0007669"/>
    <property type="project" value="UniProtKB-KW"/>
</dbReference>
<keyword evidence="10" id="KW-0503">Monooxygenase</keyword>
<feature type="transmembrane region" description="Helical" evidence="12">
    <location>
        <begin position="197"/>
        <end position="217"/>
    </location>
</feature>
<feature type="transmembrane region" description="Helical" evidence="12">
    <location>
        <begin position="64"/>
        <end position="89"/>
    </location>
</feature>
<keyword evidence="4" id="KW-0997">Cell inner membrane</keyword>
<evidence type="ECO:0000256" key="7">
    <source>
        <dbReference type="ARBA" id="ARBA00022989"/>
    </source>
</evidence>
<evidence type="ECO:0000256" key="2">
    <source>
        <dbReference type="ARBA" id="ARBA00010823"/>
    </source>
</evidence>
<keyword evidence="6" id="KW-0479">Metal-binding</keyword>
<dbReference type="AlphaFoldDB" id="A0A4R5L1W3"/>
<evidence type="ECO:0000313" key="14">
    <source>
        <dbReference type="EMBL" id="TDG02515.1"/>
    </source>
</evidence>
<dbReference type="GO" id="GO:0046872">
    <property type="term" value="F:metal ion binding"/>
    <property type="evidence" value="ECO:0007669"/>
    <property type="project" value="UniProtKB-KW"/>
</dbReference>